<gene>
    <name evidence="1" type="ORF">KC01_LOCUS14738</name>
</gene>
<sequence>MNAPAALSLSLARASCRLTAEMDGACAQRWDKKESANKIKIHGQAGLKWQQSALIETDEEEQCRLS</sequence>
<reference evidence="1 2" key="1">
    <citation type="submission" date="2024-04" db="EMBL/GenBank/DDBJ databases">
        <authorList>
            <person name="Waldvogel A.-M."/>
            <person name="Schoenle A."/>
        </authorList>
    </citation>
    <scope>NUCLEOTIDE SEQUENCE [LARGE SCALE GENOMIC DNA]</scope>
</reference>
<dbReference type="EMBL" id="OZ035838">
    <property type="protein sequence ID" value="CAL1584384.1"/>
    <property type="molecule type" value="Genomic_DNA"/>
</dbReference>
<keyword evidence="2" id="KW-1185">Reference proteome</keyword>
<protein>
    <submittedName>
        <fullName evidence="1">Uncharacterized protein</fullName>
    </submittedName>
</protein>
<proteinExistence type="predicted"/>
<name>A0AAV2K3R6_KNICA</name>
<dbReference type="Proteomes" id="UP001497482">
    <property type="component" value="Chromosome 16"/>
</dbReference>
<organism evidence="1 2">
    <name type="scientific">Knipowitschia caucasica</name>
    <name type="common">Caucasian dwarf goby</name>
    <name type="synonym">Pomatoschistus caucasicus</name>
    <dbReference type="NCBI Taxonomy" id="637954"/>
    <lineage>
        <taxon>Eukaryota</taxon>
        <taxon>Metazoa</taxon>
        <taxon>Chordata</taxon>
        <taxon>Craniata</taxon>
        <taxon>Vertebrata</taxon>
        <taxon>Euteleostomi</taxon>
        <taxon>Actinopterygii</taxon>
        <taxon>Neopterygii</taxon>
        <taxon>Teleostei</taxon>
        <taxon>Neoteleostei</taxon>
        <taxon>Acanthomorphata</taxon>
        <taxon>Gobiaria</taxon>
        <taxon>Gobiiformes</taxon>
        <taxon>Gobioidei</taxon>
        <taxon>Gobiidae</taxon>
        <taxon>Gobiinae</taxon>
        <taxon>Knipowitschia</taxon>
    </lineage>
</organism>
<evidence type="ECO:0000313" key="2">
    <source>
        <dbReference type="Proteomes" id="UP001497482"/>
    </source>
</evidence>
<evidence type="ECO:0000313" key="1">
    <source>
        <dbReference type="EMBL" id="CAL1584384.1"/>
    </source>
</evidence>
<dbReference type="AlphaFoldDB" id="A0AAV2K3R6"/>
<accession>A0AAV2K3R6</accession>